<keyword evidence="2" id="KW-1185">Reference proteome</keyword>
<evidence type="ECO:0000313" key="1">
    <source>
        <dbReference type="EMBL" id="WEG09189.1"/>
    </source>
</evidence>
<protein>
    <submittedName>
        <fullName evidence="1">PqqD family protein</fullName>
    </submittedName>
</protein>
<gene>
    <name evidence="1" type="ORF">PU630_01095</name>
</gene>
<dbReference type="InterPro" id="IPR041881">
    <property type="entry name" value="PqqD_sf"/>
</dbReference>
<accession>A0ABY8BYA9</accession>
<reference evidence="1 2" key="1">
    <citation type="submission" date="2023-03" db="EMBL/GenBank/DDBJ databases">
        <title>Genome sequence of Microbacterium sp. KACC 23027.</title>
        <authorList>
            <person name="Kim S."/>
            <person name="Heo J."/>
            <person name="Kwon S.-W."/>
        </authorList>
    </citation>
    <scope>NUCLEOTIDE SEQUENCE [LARGE SCALE GENOMIC DNA]</scope>
    <source>
        <strain evidence="1 2">KACC 23027</strain>
    </source>
</reference>
<dbReference type="Proteomes" id="UP001214553">
    <property type="component" value="Chromosome"/>
</dbReference>
<evidence type="ECO:0000313" key="2">
    <source>
        <dbReference type="Proteomes" id="UP001214553"/>
    </source>
</evidence>
<proteinExistence type="predicted"/>
<dbReference type="RefSeq" id="WP_275278513.1">
    <property type="nucleotide sequence ID" value="NZ_CP119108.1"/>
</dbReference>
<dbReference type="EMBL" id="CP119108">
    <property type="protein sequence ID" value="WEG09189.1"/>
    <property type="molecule type" value="Genomic_DNA"/>
</dbReference>
<organism evidence="1 2">
    <name type="scientific">Microbacterium horticulturae</name>
    <dbReference type="NCBI Taxonomy" id="3028316"/>
    <lineage>
        <taxon>Bacteria</taxon>
        <taxon>Bacillati</taxon>
        <taxon>Actinomycetota</taxon>
        <taxon>Actinomycetes</taxon>
        <taxon>Micrococcales</taxon>
        <taxon>Microbacteriaceae</taxon>
        <taxon>Microbacterium</taxon>
    </lineage>
</organism>
<dbReference type="InterPro" id="IPR008792">
    <property type="entry name" value="PQQD"/>
</dbReference>
<name>A0ABY8BYA9_9MICO</name>
<dbReference type="Gene3D" id="1.10.10.1150">
    <property type="entry name" value="Coenzyme PQQ synthesis protein D (PqqD)"/>
    <property type="match status" value="1"/>
</dbReference>
<sequence length="93" mass="10427">MSRRQGGHMKLRTDSLTWQEIDGELVVLDLAGSVYLTANGSGTFLTKLLTEDRTERELASALAEEYDLPESIAAQDTREFIAQLRKKNLLITD</sequence>
<dbReference type="Pfam" id="PF05402">
    <property type="entry name" value="PqqD"/>
    <property type="match status" value="1"/>
</dbReference>